<dbReference type="Proteomes" id="UP000187406">
    <property type="component" value="Unassembled WGS sequence"/>
</dbReference>
<sequence>MLNSMDNMIVDLVTHIDTVKQLWSYLGVLYSGHNNLSHIYELSQEFYRVDRQGRSLTQYFAYFNNMYEELNALMPITGDVKQMQAQKEQLAVMGFLGGLRPEYESVHSQILGGVEVASFADTFSRVLRVSRETTRDLVVHGDTVDKSALVAQSTRSSGRGMTDFTRGGRSSGA</sequence>
<name>A0A1Q3BLG9_CEPFO</name>
<protein>
    <submittedName>
        <fullName evidence="2">UBN2_3 domain-containing protein</fullName>
    </submittedName>
</protein>
<evidence type="ECO:0000313" key="2">
    <source>
        <dbReference type="EMBL" id="GAV68739.1"/>
    </source>
</evidence>
<proteinExistence type="predicted"/>
<feature type="region of interest" description="Disordered" evidence="1">
    <location>
        <begin position="151"/>
        <end position="173"/>
    </location>
</feature>
<organism evidence="2 3">
    <name type="scientific">Cephalotus follicularis</name>
    <name type="common">Albany pitcher plant</name>
    <dbReference type="NCBI Taxonomy" id="3775"/>
    <lineage>
        <taxon>Eukaryota</taxon>
        <taxon>Viridiplantae</taxon>
        <taxon>Streptophyta</taxon>
        <taxon>Embryophyta</taxon>
        <taxon>Tracheophyta</taxon>
        <taxon>Spermatophyta</taxon>
        <taxon>Magnoliopsida</taxon>
        <taxon>eudicotyledons</taxon>
        <taxon>Gunneridae</taxon>
        <taxon>Pentapetalae</taxon>
        <taxon>rosids</taxon>
        <taxon>fabids</taxon>
        <taxon>Oxalidales</taxon>
        <taxon>Cephalotaceae</taxon>
        <taxon>Cephalotus</taxon>
    </lineage>
</organism>
<dbReference type="PANTHER" id="PTHR34222">
    <property type="entry name" value="GAG_PRE-INTEGRS DOMAIN-CONTAINING PROTEIN"/>
    <property type="match status" value="1"/>
</dbReference>
<gene>
    <name evidence="2" type="ORF">CFOL_v3_12242</name>
</gene>
<keyword evidence="3" id="KW-1185">Reference proteome</keyword>
<dbReference type="OrthoDB" id="1724175at2759"/>
<dbReference type="PANTHER" id="PTHR34222:SF95">
    <property type="entry name" value="RRNA 2'-O-METHYLTRANSFERASE FIBRILLARIN-LIKE ISOFORM X1"/>
    <property type="match status" value="1"/>
</dbReference>
<accession>A0A1Q3BLG9</accession>
<dbReference type="InParanoid" id="A0A1Q3BLG9"/>
<dbReference type="EMBL" id="BDDD01000655">
    <property type="protein sequence ID" value="GAV68739.1"/>
    <property type="molecule type" value="Genomic_DNA"/>
</dbReference>
<dbReference type="AlphaFoldDB" id="A0A1Q3BLG9"/>
<reference evidence="3" key="1">
    <citation type="submission" date="2016-04" db="EMBL/GenBank/DDBJ databases">
        <title>Cephalotus genome sequencing.</title>
        <authorList>
            <person name="Fukushima K."/>
            <person name="Hasebe M."/>
            <person name="Fang X."/>
        </authorList>
    </citation>
    <scope>NUCLEOTIDE SEQUENCE [LARGE SCALE GENOMIC DNA]</scope>
    <source>
        <strain evidence="3">cv. St1</strain>
    </source>
</reference>
<evidence type="ECO:0000256" key="1">
    <source>
        <dbReference type="SAM" id="MobiDB-lite"/>
    </source>
</evidence>
<evidence type="ECO:0000313" key="3">
    <source>
        <dbReference type="Proteomes" id="UP000187406"/>
    </source>
</evidence>
<comment type="caution">
    <text evidence="2">The sequence shown here is derived from an EMBL/GenBank/DDBJ whole genome shotgun (WGS) entry which is preliminary data.</text>
</comment>